<feature type="non-terminal residue" evidence="2">
    <location>
        <position position="71"/>
    </location>
</feature>
<evidence type="ECO:0000259" key="1">
    <source>
        <dbReference type="Pfam" id="PF18974"/>
    </source>
</evidence>
<evidence type="ECO:0000313" key="2">
    <source>
        <dbReference type="EMBL" id="MCB8611709.1"/>
    </source>
</evidence>
<protein>
    <submittedName>
        <fullName evidence="2">DUF5710 domain-containing protein</fullName>
    </submittedName>
</protein>
<comment type="caution">
    <text evidence="2">The sequence shown here is derived from an EMBL/GenBank/DDBJ whole genome shotgun (WGS) entry which is preliminary data.</text>
</comment>
<dbReference type="EMBL" id="JAJDKZ010000346">
    <property type="protein sequence ID" value="MCB8611709.1"/>
    <property type="molecule type" value="Genomic_DNA"/>
</dbReference>
<organism evidence="2 3">
    <name type="scientific">Faecalibacillus faecis</name>
    <dbReference type="NCBI Taxonomy" id="1982628"/>
    <lineage>
        <taxon>Bacteria</taxon>
        <taxon>Bacillati</taxon>
        <taxon>Bacillota</taxon>
        <taxon>Erysipelotrichia</taxon>
        <taxon>Erysipelotrichales</taxon>
        <taxon>Coprobacillaceae</taxon>
        <taxon>Faecalibacillus</taxon>
    </lineage>
</organism>
<dbReference type="InterPro" id="IPR043764">
    <property type="entry name" value="DUF5710"/>
</dbReference>
<name>A0AAW4VY40_9FIRM</name>
<dbReference type="Proteomes" id="UP001198439">
    <property type="component" value="Unassembled WGS sequence"/>
</dbReference>
<reference evidence="2" key="1">
    <citation type="submission" date="2021-10" db="EMBL/GenBank/DDBJ databases">
        <title>Collection of gut derived symbiotic bacterial strains cultured from healthy donors.</title>
        <authorList>
            <person name="Lin H."/>
            <person name="Littmann E."/>
            <person name="Kohout C."/>
            <person name="Pamer E.G."/>
        </authorList>
    </citation>
    <scope>NUCLEOTIDE SEQUENCE</scope>
    <source>
        <strain evidence="2">DFI.4.48</strain>
    </source>
</reference>
<proteinExistence type="predicted"/>
<dbReference type="AlphaFoldDB" id="A0AAW4VY40"/>
<dbReference type="RefSeq" id="WP_227280252.1">
    <property type="nucleotide sequence ID" value="NZ_JAJDKZ010000346.1"/>
</dbReference>
<accession>A0AAW4VY40</accession>
<dbReference type="Pfam" id="PF18974">
    <property type="entry name" value="DUF5710"/>
    <property type="match status" value="1"/>
</dbReference>
<gene>
    <name evidence="2" type="ORF">LJD69_14045</name>
</gene>
<feature type="non-terminal residue" evidence="2">
    <location>
        <position position="1"/>
    </location>
</feature>
<sequence>EMIMLYLNVPYIEKDEAKNLGARWDPQRKKWYAPDYHKYDNFRKWICEENDDLIIACDHIFVIESKQFCTN</sequence>
<evidence type="ECO:0000313" key="3">
    <source>
        <dbReference type="Proteomes" id="UP001198439"/>
    </source>
</evidence>
<feature type="domain" description="DUF5710" evidence="1">
    <location>
        <begin position="4"/>
        <end position="46"/>
    </location>
</feature>